<dbReference type="PANTHER" id="PTHR37560">
    <property type="entry name" value="UPF0210 PROTEIN SPR0218"/>
    <property type="match status" value="1"/>
</dbReference>
<name>I4EJZ0_9BACT</name>
<evidence type="ECO:0008006" key="3">
    <source>
        <dbReference type="Google" id="ProtNLM"/>
    </source>
</evidence>
<organism evidence="1 2">
    <name type="scientific">Nitrolancea hollandica Lb</name>
    <dbReference type="NCBI Taxonomy" id="1129897"/>
    <lineage>
        <taxon>Bacteria</taxon>
        <taxon>Pseudomonadati</taxon>
        <taxon>Thermomicrobiota</taxon>
        <taxon>Thermomicrobia</taxon>
        <taxon>Sphaerobacterales</taxon>
        <taxon>Sphaerobacterineae</taxon>
        <taxon>Sphaerobacteraceae</taxon>
        <taxon>Nitrolancea</taxon>
    </lineage>
</organism>
<sequence>MRIRAITVGTNVRYANDQVIIDSRIPSFIDAARDRFDGADLTPQSIRLAAQPFPSIVPPDRAAVVGFARALETAGAEAGFDYLSIGPVDPESLEYVPYLTEAILTTENVFGTVITGDRRWGVSLPSVAAAAGVIAALGRRSDRGFGNLRFAALANCPPDIPFFPAGYHQGERTSFGIAWEAADLALDAFSAAGTIAEAQQRLLSLVEREGERVAGLARELAERHGITFTGIDLSLAPFPEEARSIGAAFERLGVDVFGAPGTLFIASLITGVLQQARLPKTGYSGLMLPVLEDPVLAERAAQGTYTVNDLLLYSAVCGVGLDVVPLPGETGIDELRGLLLDVASLAVRLDKPLSARLMPLPGKQAGDPTGFPFSYFVNGVVMPVKGCGASRLFAREGL</sequence>
<keyword evidence="2" id="KW-1185">Reference proteome</keyword>
<dbReference type="SUPFAM" id="SSF51998">
    <property type="entry name" value="PFL-like glycyl radical enzymes"/>
    <property type="match status" value="1"/>
</dbReference>
<comment type="caution">
    <text evidence="1">The sequence shown here is derived from an EMBL/GenBank/DDBJ whole genome shotgun (WGS) entry which is preliminary data.</text>
</comment>
<dbReference type="Gene3D" id="3.20.70.20">
    <property type="match status" value="1"/>
</dbReference>
<accession>I4EJZ0</accession>
<dbReference type="Pfam" id="PF05167">
    <property type="entry name" value="DUF711"/>
    <property type="match status" value="1"/>
</dbReference>
<gene>
    <name evidence="1" type="ORF">NITHO_4320004</name>
</gene>
<evidence type="ECO:0000313" key="1">
    <source>
        <dbReference type="EMBL" id="CCF85002.1"/>
    </source>
</evidence>
<dbReference type="Proteomes" id="UP000004221">
    <property type="component" value="Unassembled WGS sequence"/>
</dbReference>
<dbReference type="PANTHER" id="PTHR37560:SF2">
    <property type="entry name" value="DUF711 DOMAIN-CONTAINING PROTEIN"/>
    <property type="match status" value="1"/>
</dbReference>
<dbReference type="AlphaFoldDB" id="I4EJZ0"/>
<reference evidence="1 2" key="1">
    <citation type="journal article" date="2012" name="ISME J.">
        <title>Nitrification expanded: discovery, physiology and genomics of a nitrite-oxidizing bacterium from the phylum Chloroflexi.</title>
        <authorList>
            <person name="Sorokin D.Y."/>
            <person name="Lucker S."/>
            <person name="Vejmelkova D."/>
            <person name="Kostrikina N.A."/>
            <person name="Kleerebezem R."/>
            <person name="Rijpstra W.I."/>
            <person name="Damste J.S."/>
            <person name="Le Paslier D."/>
            <person name="Muyzer G."/>
            <person name="Wagner M."/>
            <person name="van Loosdrecht M.C."/>
            <person name="Daims H."/>
        </authorList>
    </citation>
    <scope>NUCLEOTIDE SEQUENCE [LARGE SCALE GENOMIC DNA]</scope>
    <source>
        <strain evidence="2">none</strain>
    </source>
</reference>
<protein>
    <recommendedName>
        <fullName evidence="3">DUF711 family protein</fullName>
    </recommendedName>
</protein>
<evidence type="ECO:0000313" key="2">
    <source>
        <dbReference type="Proteomes" id="UP000004221"/>
    </source>
</evidence>
<proteinExistence type="predicted"/>
<dbReference type="EMBL" id="CAGS01000371">
    <property type="protein sequence ID" value="CCF85002.1"/>
    <property type="molecule type" value="Genomic_DNA"/>
</dbReference>
<dbReference type="InterPro" id="IPR007841">
    <property type="entry name" value="UPF0210"/>
</dbReference>